<comment type="caution">
    <text evidence="1">The sequence shown here is derived from an EMBL/GenBank/DDBJ whole genome shotgun (WGS) entry which is preliminary data.</text>
</comment>
<dbReference type="Proteomes" id="UP000011885">
    <property type="component" value="Unassembled WGS sequence"/>
</dbReference>
<dbReference type="EMBL" id="ANOH01000398">
    <property type="protein sequence ID" value="EMI52949.1"/>
    <property type="molecule type" value="Genomic_DNA"/>
</dbReference>
<reference evidence="1 2" key="1">
    <citation type="journal article" date="2013" name="Mar. Genomics">
        <title>Expression of sulfatases in Rhodopirellula baltica and the diversity of sulfatases in the genus Rhodopirellula.</title>
        <authorList>
            <person name="Wegner C.E."/>
            <person name="Richter-Heitmann T."/>
            <person name="Klindworth A."/>
            <person name="Klockow C."/>
            <person name="Richter M."/>
            <person name="Achstetter T."/>
            <person name="Glockner F.O."/>
            <person name="Harder J."/>
        </authorList>
    </citation>
    <scope>NUCLEOTIDE SEQUENCE [LARGE SCALE GENOMIC DNA]</scope>
    <source>
        <strain evidence="1 2">SM41</strain>
    </source>
</reference>
<protein>
    <submittedName>
        <fullName evidence="1">Uncharacterized protein</fullName>
    </submittedName>
</protein>
<name>M5TV76_9BACT</name>
<evidence type="ECO:0000313" key="1">
    <source>
        <dbReference type="EMBL" id="EMI52949.1"/>
    </source>
</evidence>
<dbReference type="AlphaFoldDB" id="M5TV76"/>
<gene>
    <name evidence="1" type="ORF">RSSM_05618</name>
</gene>
<proteinExistence type="predicted"/>
<sequence length="77" mass="8805">MRSPIISLRSSQHESGRKNVEKFFGERRFAGKSSRRSTPVKTTFRWLAFVVRRGGALGRLMPSLGKRCRLLENVALE</sequence>
<organism evidence="1 2">
    <name type="scientific">Rhodopirellula sallentina SM41</name>
    <dbReference type="NCBI Taxonomy" id="1263870"/>
    <lineage>
        <taxon>Bacteria</taxon>
        <taxon>Pseudomonadati</taxon>
        <taxon>Planctomycetota</taxon>
        <taxon>Planctomycetia</taxon>
        <taxon>Pirellulales</taxon>
        <taxon>Pirellulaceae</taxon>
        <taxon>Rhodopirellula</taxon>
    </lineage>
</organism>
<keyword evidence="2" id="KW-1185">Reference proteome</keyword>
<accession>M5TV76</accession>
<dbReference type="PATRIC" id="fig|1263870.3.peg.5948"/>
<evidence type="ECO:0000313" key="2">
    <source>
        <dbReference type="Proteomes" id="UP000011885"/>
    </source>
</evidence>